<organism evidence="12 13">
    <name type="scientific">Latimeria chalumnae</name>
    <name type="common">Coelacanth</name>
    <dbReference type="NCBI Taxonomy" id="7897"/>
    <lineage>
        <taxon>Eukaryota</taxon>
        <taxon>Metazoa</taxon>
        <taxon>Chordata</taxon>
        <taxon>Craniata</taxon>
        <taxon>Vertebrata</taxon>
        <taxon>Euteleostomi</taxon>
        <taxon>Coelacanthiformes</taxon>
        <taxon>Coelacanthidae</taxon>
        <taxon>Latimeria</taxon>
    </lineage>
</organism>
<proteinExistence type="inferred from homology"/>
<dbReference type="FunCoup" id="H3A9Z9">
    <property type="interactions" value="289"/>
</dbReference>
<evidence type="ECO:0000256" key="6">
    <source>
        <dbReference type="ARBA" id="ARBA00022692"/>
    </source>
</evidence>
<name>H3A9Z9_LATCH</name>
<dbReference type="STRING" id="7897.ENSLACP00000006470"/>
<dbReference type="GO" id="GO:0005886">
    <property type="term" value="C:plasma membrane"/>
    <property type="evidence" value="ECO:0007669"/>
    <property type="project" value="UniProtKB-SubCell"/>
</dbReference>
<dbReference type="AlphaFoldDB" id="H3A9Z9"/>
<sequence length="213" mass="23333">MRTPAVMVIGIVLAPCGLIFLITATAAPAWRNVRKYEGAAEDEVRQQGIWDICEESESTHSRQCGLTDTDYFKAQVVQMARGMMIASLAVTALGIGLASLGIRCWDEDPNYLLSGLSGLVIFAAGVLSIIPLSWYTNNINDVPTATQSSDMRVGYAVALGFIGSCFELMGGFSLVLSFFHFCKKKDPASNYYANRSNNKTQHPRNMRKGNNYV</sequence>
<evidence type="ECO:0000256" key="4">
    <source>
        <dbReference type="ARBA" id="ARBA00022427"/>
    </source>
</evidence>
<evidence type="ECO:0000256" key="11">
    <source>
        <dbReference type="SAM" id="Phobius"/>
    </source>
</evidence>
<dbReference type="GO" id="GO:0005198">
    <property type="term" value="F:structural molecule activity"/>
    <property type="evidence" value="ECO:0007669"/>
    <property type="project" value="InterPro"/>
</dbReference>
<keyword evidence="5" id="KW-1003">Cell membrane</keyword>
<feature type="transmembrane region" description="Helical" evidence="11">
    <location>
        <begin position="155"/>
        <end position="179"/>
    </location>
</feature>
<keyword evidence="13" id="KW-1185">Reference proteome</keyword>
<keyword evidence="4" id="KW-0796">Tight junction</keyword>
<keyword evidence="8 11" id="KW-1133">Transmembrane helix</keyword>
<evidence type="ECO:0000256" key="7">
    <source>
        <dbReference type="ARBA" id="ARBA00022949"/>
    </source>
</evidence>
<dbReference type="Ensembl" id="ENSLACT00000006523.1">
    <property type="protein sequence ID" value="ENSLACP00000006470.1"/>
    <property type="gene ID" value="ENSLACG00000005739.1"/>
</dbReference>
<feature type="transmembrane region" description="Helical" evidence="11">
    <location>
        <begin position="112"/>
        <end position="135"/>
    </location>
</feature>
<evidence type="ECO:0000313" key="13">
    <source>
        <dbReference type="Proteomes" id="UP000008672"/>
    </source>
</evidence>
<evidence type="ECO:0000256" key="2">
    <source>
        <dbReference type="ARBA" id="ARBA00004651"/>
    </source>
</evidence>
<comment type="similarity">
    <text evidence="3">Belongs to the claudin family.</text>
</comment>
<dbReference type="EMBL" id="AFYH01244354">
    <property type="status" value="NOT_ANNOTATED_CDS"/>
    <property type="molecule type" value="Genomic_DNA"/>
</dbReference>
<reference evidence="12" key="2">
    <citation type="submission" date="2025-08" db="UniProtKB">
        <authorList>
            <consortium name="Ensembl"/>
        </authorList>
    </citation>
    <scope>IDENTIFICATION</scope>
</reference>
<dbReference type="eggNOG" id="ENOG502RYXX">
    <property type="taxonomic scope" value="Eukaryota"/>
</dbReference>
<dbReference type="InterPro" id="IPR006187">
    <property type="entry name" value="Claudin"/>
</dbReference>
<keyword evidence="9 11" id="KW-0472">Membrane</keyword>
<dbReference type="PRINTS" id="PR01077">
    <property type="entry name" value="CLAUDIN"/>
</dbReference>
<keyword evidence="7" id="KW-0965">Cell junction</keyword>
<accession>H3A9Z9</accession>
<evidence type="ECO:0000256" key="8">
    <source>
        <dbReference type="ARBA" id="ARBA00022989"/>
    </source>
</evidence>
<feature type="region of interest" description="Disordered" evidence="10">
    <location>
        <begin position="193"/>
        <end position="213"/>
    </location>
</feature>
<dbReference type="InParanoid" id="H3A9Z9"/>
<comment type="subcellular location">
    <subcellularLocation>
        <location evidence="1">Cell junction</location>
        <location evidence="1">Tight junction</location>
    </subcellularLocation>
    <subcellularLocation>
        <location evidence="2">Cell membrane</location>
        <topology evidence="2">Multi-pass membrane protein</topology>
    </subcellularLocation>
</comment>
<reference evidence="13" key="1">
    <citation type="submission" date="2011-08" db="EMBL/GenBank/DDBJ databases">
        <title>The draft genome of Latimeria chalumnae.</title>
        <authorList>
            <person name="Di Palma F."/>
            <person name="Alfoldi J."/>
            <person name="Johnson J."/>
            <person name="Berlin A."/>
            <person name="Gnerre S."/>
            <person name="Jaffe D."/>
            <person name="MacCallum I."/>
            <person name="Young S."/>
            <person name="Walker B.J."/>
            <person name="Lander E."/>
            <person name="Lindblad-Toh K."/>
        </authorList>
    </citation>
    <scope>NUCLEOTIDE SEQUENCE [LARGE SCALE GENOMIC DNA]</scope>
    <source>
        <strain evidence="13">Wild caught</strain>
    </source>
</reference>
<protein>
    <submittedName>
        <fullName evidence="12">Claudin 23.1</fullName>
    </submittedName>
</protein>
<keyword evidence="6 11" id="KW-0812">Transmembrane</keyword>
<evidence type="ECO:0000256" key="9">
    <source>
        <dbReference type="ARBA" id="ARBA00023136"/>
    </source>
</evidence>
<evidence type="ECO:0000256" key="1">
    <source>
        <dbReference type="ARBA" id="ARBA00004435"/>
    </source>
</evidence>
<dbReference type="InterPro" id="IPR004031">
    <property type="entry name" value="PMP22/EMP/MP20/Claudin"/>
</dbReference>
<dbReference type="GO" id="GO:0005923">
    <property type="term" value="C:bicellular tight junction"/>
    <property type="evidence" value="ECO:0007669"/>
    <property type="project" value="UniProtKB-SubCell"/>
</dbReference>
<evidence type="ECO:0000256" key="5">
    <source>
        <dbReference type="ARBA" id="ARBA00022475"/>
    </source>
</evidence>
<evidence type="ECO:0000256" key="3">
    <source>
        <dbReference type="ARBA" id="ARBA00008295"/>
    </source>
</evidence>
<evidence type="ECO:0000313" key="12">
    <source>
        <dbReference type="Ensembl" id="ENSLACP00000006470.1"/>
    </source>
</evidence>
<feature type="transmembrane region" description="Helical" evidence="11">
    <location>
        <begin position="79"/>
        <end position="100"/>
    </location>
</feature>
<reference evidence="12" key="3">
    <citation type="submission" date="2025-09" db="UniProtKB">
        <authorList>
            <consortium name="Ensembl"/>
        </authorList>
    </citation>
    <scope>IDENTIFICATION</scope>
</reference>
<dbReference type="HOGENOM" id="CLU_090872_1_0_1"/>
<dbReference type="Gene3D" id="1.20.140.150">
    <property type="match status" value="1"/>
</dbReference>
<dbReference type="Proteomes" id="UP000008672">
    <property type="component" value="Unassembled WGS sequence"/>
</dbReference>
<dbReference type="Pfam" id="PF00822">
    <property type="entry name" value="PMP22_Claudin"/>
    <property type="match status" value="1"/>
</dbReference>
<evidence type="ECO:0000256" key="10">
    <source>
        <dbReference type="SAM" id="MobiDB-lite"/>
    </source>
</evidence>
<dbReference type="PANTHER" id="PTHR12002">
    <property type="entry name" value="CLAUDIN"/>
    <property type="match status" value="1"/>
</dbReference>
<dbReference type="GeneTree" id="ENSGT00390000006975"/>
<dbReference type="OMA" id="VRCWQDE"/>